<dbReference type="GO" id="GO:0015279">
    <property type="term" value="F:store-operated calcium channel activity"/>
    <property type="evidence" value="ECO:0007669"/>
    <property type="project" value="TreeGrafter"/>
</dbReference>
<keyword evidence="3" id="KW-0407">Ion channel</keyword>
<dbReference type="GO" id="GO:0007338">
    <property type="term" value="P:single fertilization"/>
    <property type="evidence" value="ECO:0007669"/>
    <property type="project" value="TreeGrafter"/>
</dbReference>
<dbReference type="GO" id="GO:0070679">
    <property type="term" value="F:inositol 1,4,5 trisphosphate binding"/>
    <property type="evidence" value="ECO:0007669"/>
    <property type="project" value="TreeGrafter"/>
</dbReference>
<dbReference type="PANTHER" id="PTHR10117:SF80">
    <property type="entry name" value="TRANSIENT-RECEPTOR-POTENTIAL-LIKE PROTEIN"/>
    <property type="match status" value="1"/>
</dbReference>
<proteinExistence type="predicted"/>
<name>A0A8X6IB97_9ARAC</name>
<dbReference type="GO" id="GO:0005886">
    <property type="term" value="C:plasma membrane"/>
    <property type="evidence" value="ECO:0007669"/>
    <property type="project" value="TreeGrafter"/>
</dbReference>
<dbReference type="PANTHER" id="PTHR10117">
    <property type="entry name" value="TRANSIENT RECEPTOR POTENTIAL CHANNEL"/>
    <property type="match status" value="1"/>
</dbReference>
<evidence type="ECO:0000256" key="1">
    <source>
        <dbReference type="ARBA" id="ARBA00022448"/>
    </source>
</evidence>
<keyword evidence="1" id="KW-0813">Transport</keyword>
<reference evidence="4" key="1">
    <citation type="submission" date="2020-08" db="EMBL/GenBank/DDBJ databases">
        <title>Multicomponent nature underlies the extraordinary mechanical properties of spider dragline silk.</title>
        <authorList>
            <person name="Kono N."/>
            <person name="Nakamura H."/>
            <person name="Mori M."/>
            <person name="Yoshida Y."/>
            <person name="Ohtoshi R."/>
            <person name="Malay A.D."/>
            <person name="Moran D.A.P."/>
            <person name="Tomita M."/>
            <person name="Numata K."/>
            <person name="Arakawa K."/>
        </authorList>
    </citation>
    <scope>NUCLEOTIDE SEQUENCE</scope>
</reference>
<protein>
    <submittedName>
        <fullName evidence="4">Transient-receptor-potential-like protein</fullName>
    </submittedName>
</protein>
<evidence type="ECO:0000313" key="5">
    <source>
        <dbReference type="Proteomes" id="UP000886998"/>
    </source>
</evidence>
<dbReference type="EMBL" id="BMAV01025163">
    <property type="protein sequence ID" value="GFS38988.1"/>
    <property type="molecule type" value="Genomic_DNA"/>
</dbReference>
<dbReference type="GO" id="GO:0051480">
    <property type="term" value="P:regulation of cytosolic calcium ion concentration"/>
    <property type="evidence" value="ECO:0007669"/>
    <property type="project" value="TreeGrafter"/>
</dbReference>
<dbReference type="InterPro" id="IPR002153">
    <property type="entry name" value="TRPC_channel"/>
</dbReference>
<comment type="caution">
    <text evidence="4">The sequence shown here is derived from an EMBL/GenBank/DDBJ whole genome shotgun (WGS) entry which is preliminary data.</text>
</comment>
<accession>A0A8X6IB97</accession>
<dbReference type="Proteomes" id="UP000886998">
    <property type="component" value="Unassembled WGS sequence"/>
</dbReference>
<organism evidence="4 5">
    <name type="scientific">Trichonephila inaurata madagascariensis</name>
    <dbReference type="NCBI Taxonomy" id="2747483"/>
    <lineage>
        <taxon>Eukaryota</taxon>
        <taxon>Metazoa</taxon>
        <taxon>Ecdysozoa</taxon>
        <taxon>Arthropoda</taxon>
        <taxon>Chelicerata</taxon>
        <taxon>Arachnida</taxon>
        <taxon>Araneae</taxon>
        <taxon>Araneomorphae</taxon>
        <taxon>Entelegynae</taxon>
        <taxon>Araneoidea</taxon>
        <taxon>Nephilidae</taxon>
        <taxon>Trichonephila</taxon>
        <taxon>Trichonephila inaurata</taxon>
    </lineage>
</organism>
<evidence type="ECO:0000313" key="4">
    <source>
        <dbReference type="EMBL" id="GFS38988.1"/>
    </source>
</evidence>
<dbReference type="GO" id="GO:0034703">
    <property type="term" value="C:cation channel complex"/>
    <property type="evidence" value="ECO:0007669"/>
    <property type="project" value="TreeGrafter"/>
</dbReference>
<evidence type="ECO:0000256" key="3">
    <source>
        <dbReference type="ARBA" id="ARBA00023303"/>
    </source>
</evidence>
<dbReference type="OrthoDB" id="6421124at2759"/>
<sequence>MDGKRCAWAEDDDVVTAAVDSDIFGFGQMKVAAPENQNASYLGSPPGLESSRRNPHLGFNFRPSDINYQDVMKRLVSRYIHQTKKQLRQDGVNEDDLLEIKQDISSLRYELREDRKRETARNTGQIDSIKRDIIRSLRGNQAWMPSQEISSPAGPMEMESLKQELVSCLREEMRSLLAKEPRVGNTDLYQTHLYTQL</sequence>
<gene>
    <name evidence="4" type="primary">trp-1</name>
    <name evidence="4" type="ORF">TNIN_404061</name>
</gene>
<dbReference type="AlphaFoldDB" id="A0A8X6IB97"/>
<keyword evidence="5" id="KW-1185">Reference proteome</keyword>
<evidence type="ECO:0000256" key="2">
    <source>
        <dbReference type="ARBA" id="ARBA00023065"/>
    </source>
</evidence>
<keyword evidence="2" id="KW-0406">Ion transport</keyword>